<accession>A0ABQ6N3R2</accession>
<protein>
    <submittedName>
        <fullName evidence="2">Uncharacterized protein</fullName>
    </submittedName>
</protein>
<sequence>MSDQQAGVDSSATTQLADAFPLINTCLRVLPPETMNAPAVAPGMSTDEMIRSTVFSPEAFKKQSAQRSDGEPTSLAKTIAASEKATMSLRRDFTENHADYKNKITDFTTLAFSMKRAGNTEAEAAAYYCQGVTRESMGQFKEAITAYKKFLSLSTGLNDVVGISLAYNVMACNRITLAIPPSLGSPYDSAEELSAEQTALVEEARDLHEKHLSVTDEGGQFVANTNIAICQSLLGDFVSAAKYHQDALRIAIRMQSFSAQSVAVGNLGLLAYKQKDMQTANACLEQHLQLTQSLRCVKGETNAWYLMGLVADAEGEFEKATRFFEEGRRVAEANNMMGMVKRLNCMVGVVQGKMNLVGHLDRLVKRASANHTA</sequence>
<proteinExistence type="predicted"/>
<dbReference type="Gene3D" id="1.25.40.10">
    <property type="entry name" value="Tetratricopeptide repeat domain"/>
    <property type="match status" value="2"/>
</dbReference>
<keyword evidence="1" id="KW-0802">TPR repeat</keyword>
<evidence type="ECO:0000256" key="1">
    <source>
        <dbReference type="PROSITE-ProRule" id="PRU00339"/>
    </source>
</evidence>
<dbReference type="PANTHER" id="PTHR10098:SF108">
    <property type="entry name" value="TETRATRICOPEPTIDE REPEAT PROTEIN 28"/>
    <property type="match status" value="1"/>
</dbReference>
<keyword evidence="3" id="KW-1185">Reference proteome</keyword>
<dbReference type="Pfam" id="PF13181">
    <property type="entry name" value="TPR_8"/>
    <property type="match status" value="1"/>
</dbReference>
<dbReference type="SMART" id="SM00028">
    <property type="entry name" value="TPR"/>
    <property type="match status" value="4"/>
</dbReference>
<evidence type="ECO:0000313" key="3">
    <source>
        <dbReference type="Proteomes" id="UP001165060"/>
    </source>
</evidence>
<name>A0ABQ6N3R2_9STRA</name>
<dbReference type="Proteomes" id="UP001165060">
    <property type="component" value="Unassembled WGS sequence"/>
</dbReference>
<dbReference type="EMBL" id="BRYB01002053">
    <property type="protein sequence ID" value="GMI38848.1"/>
    <property type="molecule type" value="Genomic_DNA"/>
</dbReference>
<feature type="repeat" description="TPR" evidence="1">
    <location>
        <begin position="301"/>
        <end position="334"/>
    </location>
</feature>
<reference evidence="2 3" key="1">
    <citation type="journal article" date="2023" name="Commun. Biol.">
        <title>Genome analysis of Parmales, the sister group of diatoms, reveals the evolutionary specialization of diatoms from phago-mixotrophs to photoautotrophs.</title>
        <authorList>
            <person name="Ban H."/>
            <person name="Sato S."/>
            <person name="Yoshikawa S."/>
            <person name="Yamada K."/>
            <person name="Nakamura Y."/>
            <person name="Ichinomiya M."/>
            <person name="Sato N."/>
            <person name="Blanc-Mathieu R."/>
            <person name="Endo H."/>
            <person name="Kuwata A."/>
            <person name="Ogata H."/>
        </authorList>
    </citation>
    <scope>NUCLEOTIDE SEQUENCE [LARGE SCALE GENOMIC DNA]</scope>
</reference>
<organism evidence="2 3">
    <name type="scientific">Tetraparma gracilis</name>
    <dbReference type="NCBI Taxonomy" id="2962635"/>
    <lineage>
        <taxon>Eukaryota</taxon>
        <taxon>Sar</taxon>
        <taxon>Stramenopiles</taxon>
        <taxon>Ochrophyta</taxon>
        <taxon>Bolidophyceae</taxon>
        <taxon>Parmales</taxon>
        <taxon>Triparmaceae</taxon>
        <taxon>Tetraparma</taxon>
    </lineage>
</organism>
<dbReference type="PANTHER" id="PTHR10098">
    <property type="entry name" value="RAPSYN-RELATED"/>
    <property type="match status" value="1"/>
</dbReference>
<dbReference type="InterPro" id="IPR019734">
    <property type="entry name" value="TPR_rpt"/>
</dbReference>
<dbReference type="SUPFAM" id="SSF48452">
    <property type="entry name" value="TPR-like"/>
    <property type="match status" value="2"/>
</dbReference>
<feature type="repeat" description="TPR" evidence="1">
    <location>
        <begin position="124"/>
        <end position="157"/>
    </location>
</feature>
<evidence type="ECO:0000313" key="2">
    <source>
        <dbReference type="EMBL" id="GMI38848.1"/>
    </source>
</evidence>
<dbReference type="PROSITE" id="PS50005">
    <property type="entry name" value="TPR"/>
    <property type="match status" value="2"/>
</dbReference>
<comment type="caution">
    <text evidence="2">The sequence shown here is derived from an EMBL/GenBank/DDBJ whole genome shotgun (WGS) entry which is preliminary data.</text>
</comment>
<gene>
    <name evidence="2" type="ORF">TeGR_g11898</name>
</gene>
<dbReference type="InterPro" id="IPR011990">
    <property type="entry name" value="TPR-like_helical_dom_sf"/>
</dbReference>